<reference evidence="3" key="1">
    <citation type="submission" date="2018-02" db="EMBL/GenBank/DDBJ databases">
        <authorList>
            <person name="Cohen D.B."/>
            <person name="Kent A.D."/>
        </authorList>
    </citation>
    <scope>NUCLEOTIDE SEQUENCE</scope>
</reference>
<dbReference type="Pfam" id="PF10536">
    <property type="entry name" value="PMD"/>
    <property type="match status" value="1"/>
</dbReference>
<dbReference type="AlphaFoldDB" id="A0A2N9FN50"/>
<dbReference type="EMBL" id="OIVN01001289">
    <property type="protein sequence ID" value="SPC92196.1"/>
    <property type="molecule type" value="Genomic_DNA"/>
</dbReference>
<protein>
    <recommendedName>
        <fullName evidence="2">Aminotransferase-like plant mobile domain-containing protein</fullName>
    </recommendedName>
</protein>
<feature type="compositionally biased region" description="Low complexity" evidence="1">
    <location>
        <begin position="83"/>
        <end position="95"/>
    </location>
</feature>
<dbReference type="PANTHER" id="PTHR46033:SF8">
    <property type="entry name" value="PROTEIN MAINTENANCE OF MERISTEMS-LIKE"/>
    <property type="match status" value="1"/>
</dbReference>
<proteinExistence type="predicted"/>
<dbReference type="GO" id="GO:0010073">
    <property type="term" value="P:meristem maintenance"/>
    <property type="evidence" value="ECO:0007669"/>
    <property type="project" value="InterPro"/>
</dbReference>
<feature type="region of interest" description="Disordered" evidence="1">
    <location>
        <begin position="583"/>
        <end position="620"/>
    </location>
</feature>
<organism evidence="3">
    <name type="scientific">Fagus sylvatica</name>
    <name type="common">Beechnut</name>
    <dbReference type="NCBI Taxonomy" id="28930"/>
    <lineage>
        <taxon>Eukaryota</taxon>
        <taxon>Viridiplantae</taxon>
        <taxon>Streptophyta</taxon>
        <taxon>Embryophyta</taxon>
        <taxon>Tracheophyta</taxon>
        <taxon>Spermatophyta</taxon>
        <taxon>Magnoliopsida</taxon>
        <taxon>eudicotyledons</taxon>
        <taxon>Gunneridae</taxon>
        <taxon>Pentapetalae</taxon>
        <taxon>rosids</taxon>
        <taxon>fabids</taxon>
        <taxon>Fagales</taxon>
        <taxon>Fagaceae</taxon>
        <taxon>Fagus</taxon>
    </lineage>
</organism>
<dbReference type="InterPro" id="IPR044824">
    <property type="entry name" value="MAIN-like"/>
</dbReference>
<evidence type="ECO:0000256" key="1">
    <source>
        <dbReference type="SAM" id="MobiDB-lite"/>
    </source>
</evidence>
<dbReference type="InterPro" id="IPR019557">
    <property type="entry name" value="AminoTfrase-like_pln_mobile"/>
</dbReference>
<gene>
    <name evidence="3" type="ORF">FSB_LOCUS20078</name>
</gene>
<feature type="region of interest" description="Disordered" evidence="1">
    <location>
        <begin position="61"/>
        <end position="121"/>
    </location>
</feature>
<feature type="domain" description="Aminotransferase-like plant mobile" evidence="2">
    <location>
        <begin position="284"/>
        <end position="453"/>
    </location>
</feature>
<name>A0A2N9FN50_FAGSY</name>
<feature type="region of interest" description="Disordered" evidence="1">
    <location>
        <begin position="1"/>
        <end position="41"/>
    </location>
</feature>
<dbReference type="PANTHER" id="PTHR46033">
    <property type="entry name" value="PROTEIN MAIN-LIKE 2"/>
    <property type="match status" value="1"/>
</dbReference>
<evidence type="ECO:0000313" key="3">
    <source>
        <dbReference type="EMBL" id="SPC92196.1"/>
    </source>
</evidence>
<feature type="compositionally biased region" description="Acidic residues" evidence="1">
    <location>
        <begin position="31"/>
        <end position="40"/>
    </location>
</feature>
<sequence length="620" mass="68958">MSDRGSGSGGHRRSDRLAKGKSVIYASESPPDTDDEYDAMEDVRTRVDASLARDLQAEFDAEAAGLSSSTARPSSRPGITIGRSARPSSAPRQPTAAPPAAPPARSKRRKSDRDPLSCGSHTGGSCCTRVQIPSPGWHSTALSCHHSGGGYTTLDGISITIHHLQSVVDPPESIGRGGWSEFSQLLDIARPEYRDFLVELGFGPFLSIRYVHVRHPLVRCWVERFFHHTGTIHLSTCEVGVLPVDWSAILGIRFGGRIPPSDPRSLPRSCDIASGLPYFIFSCFLGNDKSTIPTPIVGMFRDIDDLRDYDWGALTYGFYIRGLRRFSRRETASFLGFWQFTLFWAFEHFAVFAPSRLPAAPDSAFPLARRWDSAWIQRLTTRTLMECRTTVDCIRDVDIVFQPYSTFLLERPEVFRAMELSRLRIWIRSPRSWELLMGERTLRQLGGDALVPVDPPRLMTIEDYIPRAPSDSFVAGVEAYPALILADVPYGEWFEQVSLGSLMSLHEVEGGRVMGGSAMDSHLYRSSGEFEWLQTEILRLQLELSVSEDRYAADMARAQEETARVQAELTQTIRRLEDQLHGMGITPVTGAGSSGLGQTSSSPPPDPVSREWFFDDPSPP</sequence>
<accession>A0A2N9FN50</accession>
<evidence type="ECO:0000259" key="2">
    <source>
        <dbReference type="Pfam" id="PF10536"/>
    </source>
</evidence>